<dbReference type="Gene3D" id="3.40.390.10">
    <property type="entry name" value="Collagenase (Catalytic Domain)"/>
    <property type="match status" value="1"/>
</dbReference>
<protein>
    <recommendedName>
        <fullName evidence="6">Metalloendopeptidase</fullName>
        <ecNumber evidence="6">3.4.24.-</ecNumber>
    </recommendedName>
</protein>
<keyword evidence="6" id="KW-0645">Protease</keyword>
<dbReference type="PRINTS" id="PR00480">
    <property type="entry name" value="ASTACIN"/>
</dbReference>
<comment type="caution">
    <text evidence="5">Lacks conserved residue(s) required for the propagation of feature annotation.</text>
</comment>
<feature type="disulfide bond" evidence="5">
    <location>
        <begin position="262"/>
        <end position="271"/>
    </location>
</feature>
<dbReference type="GO" id="GO:0008270">
    <property type="term" value="F:zinc ion binding"/>
    <property type="evidence" value="ECO:0007669"/>
    <property type="project" value="InterPro"/>
</dbReference>
<evidence type="ECO:0000256" key="4">
    <source>
        <dbReference type="ARBA" id="ARBA00023157"/>
    </source>
</evidence>
<keyword evidence="10" id="KW-1185">Reference proteome</keyword>
<keyword evidence="1 6" id="KW-0479">Metal-binding</keyword>
<dbReference type="PROSITE" id="PS50026">
    <property type="entry name" value="EGF_3"/>
    <property type="match status" value="1"/>
</dbReference>
<evidence type="ECO:0000259" key="8">
    <source>
        <dbReference type="PROSITE" id="PS50026"/>
    </source>
</evidence>
<evidence type="ECO:0000256" key="7">
    <source>
        <dbReference type="SAM" id="Phobius"/>
    </source>
</evidence>
<keyword evidence="3 6" id="KW-0482">Metalloprotease</keyword>
<evidence type="ECO:0000256" key="6">
    <source>
        <dbReference type="RuleBase" id="RU361183"/>
    </source>
</evidence>
<feature type="domain" description="EGF-like" evidence="8">
    <location>
        <begin position="234"/>
        <end position="272"/>
    </location>
</feature>
<keyword evidence="7" id="KW-0812">Transmembrane</keyword>
<dbReference type="PROSITE" id="PS00022">
    <property type="entry name" value="EGF_1"/>
    <property type="match status" value="1"/>
</dbReference>
<keyword evidence="7" id="KW-0472">Membrane</keyword>
<name>A0A0N4Z844_PARTI</name>
<dbReference type="AlphaFoldDB" id="A0A0N4Z844"/>
<keyword evidence="4 5" id="KW-1015">Disulfide bond</keyword>
<dbReference type="InterPro" id="IPR024079">
    <property type="entry name" value="MetalloPept_cat_dom_sf"/>
</dbReference>
<keyword evidence="6" id="KW-0378">Hydrolase</keyword>
<keyword evidence="2 6" id="KW-0862">Zinc</keyword>
<proteinExistence type="predicted"/>
<dbReference type="Pfam" id="PF01400">
    <property type="entry name" value="Astacin"/>
    <property type="match status" value="1"/>
</dbReference>
<evidence type="ECO:0000313" key="11">
    <source>
        <dbReference type="WBParaSite" id="PTRK_0000335700.1"/>
    </source>
</evidence>
<dbReference type="Proteomes" id="UP000038045">
    <property type="component" value="Unplaced"/>
</dbReference>
<dbReference type="GO" id="GO:0006508">
    <property type="term" value="P:proteolysis"/>
    <property type="evidence" value="ECO:0007669"/>
    <property type="project" value="UniProtKB-KW"/>
</dbReference>
<organism evidence="10 11">
    <name type="scientific">Parastrongyloides trichosuri</name>
    <name type="common">Possum-specific nematode worm</name>
    <dbReference type="NCBI Taxonomy" id="131310"/>
    <lineage>
        <taxon>Eukaryota</taxon>
        <taxon>Metazoa</taxon>
        <taxon>Ecdysozoa</taxon>
        <taxon>Nematoda</taxon>
        <taxon>Chromadorea</taxon>
        <taxon>Rhabditida</taxon>
        <taxon>Tylenchina</taxon>
        <taxon>Panagrolaimomorpha</taxon>
        <taxon>Strongyloidoidea</taxon>
        <taxon>Strongyloididae</taxon>
        <taxon>Parastrongyloides</taxon>
    </lineage>
</organism>
<sequence>MDIYSTFIYIIILFLTFHFSFQKKKSKFKDNSFSPVNSSHVYYRFNITNNTVKDDIIKALYFIGNETCLTFKKVKSNVTVDVDYTKLTFSSFPSEYNLTFNVSAEINKHTTIYLSKNEKYFDILQLILEALGLIHPHQRLDRDDYVKVNNANIEGHDDFFAKRHIYDPRGTGYDFGSIMHIPLNKYAKNNSEVTLAPLSMETIEHNFSYHHFSTYNKLINETKTFSFNDKKYLSLKFCPSNSTYKCKNGGYSTSLQPHNCVCPEGFKGDDCNSFNKFGESPCPGGFLLVTSENQNITIKNNCSFVFSGAGFTEKDNLTLCFKLKKSQSSTIKISKPSNLDSTIKSESLYKNGLFKIYKDPGSSGLSLTNSSNEFCLRTQGPNAYIFFAGGGANQLKIFYTTEQTFNES</sequence>
<dbReference type="SUPFAM" id="SSF55486">
    <property type="entry name" value="Metalloproteases ('zincins'), catalytic domain"/>
    <property type="match status" value="1"/>
</dbReference>
<accession>A0A0N4Z844</accession>
<dbReference type="EC" id="3.4.24.-" evidence="6"/>
<keyword evidence="5" id="KW-0245">EGF-like domain</keyword>
<dbReference type="PROSITE" id="PS01186">
    <property type="entry name" value="EGF_2"/>
    <property type="match status" value="1"/>
</dbReference>
<dbReference type="InterPro" id="IPR006026">
    <property type="entry name" value="Peptidase_Metallo"/>
</dbReference>
<dbReference type="GO" id="GO:0004222">
    <property type="term" value="F:metalloendopeptidase activity"/>
    <property type="evidence" value="ECO:0007669"/>
    <property type="project" value="UniProtKB-UniRule"/>
</dbReference>
<evidence type="ECO:0000313" key="10">
    <source>
        <dbReference type="Proteomes" id="UP000038045"/>
    </source>
</evidence>
<feature type="domain" description="Peptidase M12A" evidence="9">
    <location>
        <begin position="22"/>
        <end position="239"/>
    </location>
</feature>
<dbReference type="SMART" id="SM00235">
    <property type="entry name" value="ZnMc"/>
    <property type="match status" value="1"/>
</dbReference>
<comment type="cofactor">
    <cofactor evidence="6">
        <name>Zn(2+)</name>
        <dbReference type="ChEBI" id="CHEBI:29105"/>
    </cofactor>
    <text evidence="6">Binds 1 zinc ion per subunit.</text>
</comment>
<dbReference type="InterPro" id="IPR001506">
    <property type="entry name" value="Peptidase_M12A"/>
</dbReference>
<keyword evidence="7" id="KW-1133">Transmembrane helix</keyword>
<dbReference type="WBParaSite" id="PTRK_0000335700.1">
    <property type="protein sequence ID" value="PTRK_0000335700.1"/>
    <property type="gene ID" value="PTRK_0000335700"/>
</dbReference>
<evidence type="ECO:0000256" key="5">
    <source>
        <dbReference type="PROSITE-ProRule" id="PRU00076"/>
    </source>
</evidence>
<dbReference type="InterPro" id="IPR000742">
    <property type="entry name" value="EGF"/>
</dbReference>
<dbReference type="PROSITE" id="PS51864">
    <property type="entry name" value="ASTACIN"/>
    <property type="match status" value="1"/>
</dbReference>
<evidence type="ECO:0000256" key="1">
    <source>
        <dbReference type="ARBA" id="ARBA00022723"/>
    </source>
</evidence>
<dbReference type="PANTHER" id="PTHR10127">
    <property type="entry name" value="DISCOIDIN, CUB, EGF, LAMININ , AND ZINC METALLOPROTEASE DOMAIN CONTAINING"/>
    <property type="match status" value="1"/>
</dbReference>
<feature type="transmembrane region" description="Helical" evidence="7">
    <location>
        <begin position="6"/>
        <end position="21"/>
    </location>
</feature>
<evidence type="ECO:0000256" key="3">
    <source>
        <dbReference type="ARBA" id="ARBA00023049"/>
    </source>
</evidence>
<evidence type="ECO:0000259" key="9">
    <source>
        <dbReference type="PROSITE" id="PS51864"/>
    </source>
</evidence>
<reference evidence="11" key="1">
    <citation type="submission" date="2017-02" db="UniProtKB">
        <authorList>
            <consortium name="WormBaseParasite"/>
        </authorList>
    </citation>
    <scope>IDENTIFICATION</scope>
</reference>
<evidence type="ECO:0000256" key="2">
    <source>
        <dbReference type="ARBA" id="ARBA00022833"/>
    </source>
</evidence>
<dbReference type="PANTHER" id="PTHR10127:SF802">
    <property type="entry name" value="ZINC METALLOPROTEINASE NAS-10"/>
    <property type="match status" value="1"/>
</dbReference>